<dbReference type="InterPro" id="IPR007730">
    <property type="entry name" value="SPOR-like_dom"/>
</dbReference>
<gene>
    <name evidence="2" type="ORF">SAMN05444420_10820</name>
</gene>
<dbReference type="AlphaFoldDB" id="A0A1H2YUE4"/>
<keyword evidence="3" id="KW-1185">Reference proteome</keyword>
<organism evidence="2 3">
    <name type="scientific">Capnocytophaga granulosa</name>
    <dbReference type="NCBI Taxonomy" id="45242"/>
    <lineage>
        <taxon>Bacteria</taxon>
        <taxon>Pseudomonadati</taxon>
        <taxon>Bacteroidota</taxon>
        <taxon>Flavobacteriia</taxon>
        <taxon>Flavobacteriales</taxon>
        <taxon>Flavobacteriaceae</taxon>
        <taxon>Capnocytophaga</taxon>
    </lineage>
</organism>
<reference evidence="2 3" key="1">
    <citation type="submission" date="2016-10" db="EMBL/GenBank/DDBJ databases">
        <authorList>
            <person name="Varghese N."/>
            <person name="Submissions S."/>
        </authorList>
    </citation>
    <scope>NUCLEOTIDE SEQUENCE [LARGE SCALE GENOMIC DNA]</scope>
    <source>
        <strain evidence="2 3">DSM 11449</strain>
    </source>
</reference>
<evidence type="ECO:0000313" key="2">
    <source>
        <dbReference type="EMBL" id="SDX08667.1"/>
    </source>
</evidence>
<dbReference type="EMBL" id="FNND01000008">
    <property type="protein sequence ID" value="SDX08667.1"/>
    <property type="molecule type" value="Genomic_DNA"/>
</dbReference>
<dbReference type="Gene3D" id="3.30.70.1070">
    <property type="entry name" value="Sporulation related repeat"/>
    <property type="match status" value="1"/>
</dbReference>
<dbReference type="RefSeq" id="WP_016421102.1">
    <property type="nucleotide sequence ID" value="NZ_CAUQLQ010000034.1"/>
</dbReference>
<dbReference type="OrthoDB" id="2473397at2"/>
<dbReference type="GO" id="GO:0042834">
    <property type="term" value="F:peptidoglycan binding"/>
    <property type="evidence" value="ECO:0007669"/>
    <property type="project" value="InterPro"/>
</dbReference>
<dbReference type="Pfam" id="PF05036">
    <property type="entry name" value="SPOR"/>
    <property type="match status" value="1"/>
</dbReference>
<dbReference type="InterPro" id="IPR036680">
    <property type="entry name" value="SPOR-like_sf"/>
</dbReference>
<protein>
    <submittedName>
        <fullName evidence="2">Sporulation related domain-containing protein</fullName>
    </submittedName>
</protein>
<name>A0A1H2YUE4_9FLAO</name>
<comment type="caution">
    <text evidence="2">The sequence shown here is derived from an EMBL/GenBank/DDBJ whole genome shotgun (WGS) entry which is preliminary data.</text>
</comment>
<sequence length="118" mass="13667">MKRTCFIATIGLLLFGQYAVGQQMKINQSQQIKDLMEVKKEFGQQEKTYQIQIYNGTITEANEEIKRASGKYSYPCFLAFETPNYKVRMGQFRTRLEAEKALTKVKNMYPAAFVIAPY</sequence>
<dbReference type="Proteomes" id="UP000182771">
    <property type="component" value="Unassembled WGS sequence"/>
</dbReference>
<evidence type="ECO:0000313" key="3">
    <source>
        <dbReference type="Proteomes" id="UP000182771"/>
    </source>
</evidence>
<accession>A0A1H2YUE4</accession>
<evidence type="ECO:0000259" key="1">
    <source>
        <dbReference type="Pfam" id="PF05036"/>
    </source>
</evidence>
<feature type="domain" description="SPOR" evidence="1">
    <location>
        <begin position="49"/>
        <end position="115"/>
    </location>
</feature>
<dbReference type="GeneID" id="85016053"/>
<proteinExistence type="predicted"/>